<dbReference type="PANTHER" id="PTHR10404:SF46">
    <property type="entry name" value="VACUOLAR PROTEIN SORTING-ASSOCIATED PROTEIN 70"/>
    <property type="match status" value="1"/>
</dbReference>
<dbReference type="InterPro" id="IPR007484">
    <property type="entry name" value="Peptidase_M28"/>
</dbReference>
<dbReference type="AlphaFoldDB" id="A0A9D1KGU1"/>
<dbReference type="PANTHER" id="PTHR10404">
    <property type="entry name" value="N-ACETYLATED-ALPHA-LINKED ACIDIC DIPEPTIDASE"/>
    <property type="match status" value="1"/>
</dbReference>
<dbReference type="SUPFAM" id="SSF52025">
    <property type="entry name" value="PA domain"/>
    <property type="match status" value="1"/>
</dbReference>
<evidence type="ECO:0000313" key="2">
    <source>
        <dbReference type="EMBL" id="HIT41922.1"/>
    </source>
</evidence>
<accession>A0A9D1KGU1</accession>
<dbReference type="InterPro" id="IPR046450">
    <property type="entry name" value="PA_dom_sf"/>
</dbReference>
<dbReference type="Gene3D" id="3.40.630.10">
    <property type="entry name" value="Zn peptidases"/>
    <property type="match status" value="1"/>
</dbReference>
<proteinExistence type="predicted"/>
<name>A0A9D1KGU1_9FIRM</name>
<evidence type="ECO:0000259" key="1">
    <source>
        <dbReference type="Pfam" id="PF04389"/>
    </source>
</evidence>
<evidence type="ECO:0000313" key="3">
    <source>
        <dbReference type="Proteomes" id="UP000886860"/>
    </source>
</evidence>
<protein>
    <submittedName>
        <fullName evidence="2">M28 family peptidase</fullName>
    </submittedName>
</protein>
<dbReference type="SUPFAM" id="SSF53187">
    <property type="entry name" value="Zn-dependent exopeptidases"/>
    <property type="match status" value="1"/>
</dbReference>
<dbReference type="EMBL" id="DVKS01000128">
    <property type="protein sequence ID" value="HIT41922.1"/>
    <property type="molecule type" value="Genomic_DNA"/>
</dbReference>
<dbReference type="InterPro" id="IPR039373">
    <property type="entry name" value="Peptidase_M28B"/>
</dbReference>
<dbReference type="Pfam" id="PF04389">
    <property type="entry name" value="Peptidase_M28"/>
    <property type="match status" value="1"/>
</dbReference>
<gene>
    <name evidence="2" type="ORF">IAB60_07500</name>
</gene>
<dbReference type="Gene3D" id="3.50.30.30">
    <property type="match status" value="1"/>
</dbReference>
<dbReference type="Proteomes" id="UP000886860">
    <property type="component" value="Unassembled WGS sequence"/>
</dbReference>
<organism evidence="2 3">
    <name type="scientific">Candidatus Caccovicinus merdipullorum</name>
    <dbReference type="NCBI Taxonomy" id="2840724"/>
    <lineage>
        <taxon>Bacteria</taxon>
        <taxon>Bacillati</taxon>
        <taxon>Bacillota</taxon>
        <taxon>Clostridia</taxon>
        <taxon>Eubacteriales</taxon>
        <taxon>Candidatus Caccovicinus</taxon>
    </lineage>
</organism>
<reference evidence="2" key="2">
    <citation type="journal article" date="2021" name="PeerJ">
        <title>Extensive microbial diversity within the chicken gut microbiome revealed by metagenomics and culture.</title>
        <authorList>
            <person name="Gilroy R."/>
            <person name="Ravi A."/>
            <person name="Getino M."/>
            <person name="Pursley I."/>
            <person name="Horton D.L."/>
            <person name="Alikhan N.F."/>
            <person name="Baker D."/>
            <person name="Gharbi K."/>
            <person name="Hall N."/>
            <person name="Watson M."/>
            <person name="Adriaenssens E.M."/>
            <person name="Foster-Nyarko E."/>
            <person name="Jarju S."/>
            <person name="Secka A."/>
            <person name="Antonio M."/>
            <person name="Oren A."/>
            <person name="Chaudhuri R.R."/>
            <person name="La Ragione R."/>
            <person name="Hildebrand F."/>
            <person name="Pallen M.J."/>
        </authorList>
    </citation>
    <scope>NUCLEOTIDE SEQUENCE</scope>
    <source>
        <strain evidence="2">CHK123-3438</strain>
    </source>
</reference>
<reference evidence="2" key="1">
    <citation type="submission" date="2020-10" db="EMBL/GenBank/DDBJ databases">
        <authorList>
            <person name="Gilroy R."/>
        </authorList>
    </citation>
    <scope>NUCLEOTIDE SEQUENCE</scope>
    <source>
        <strain evidence="2">CHK123-3438</strain>
    </source>
</reference>
<sequence>MDKKKAYSVREEEKRFAECLDVEYSYRLAKKLEQYKTNPYLGYRTAGSAAELLTGDMLAEEMERIGLRNVRKDQLRLDSWDFHHAILRYQDREGNVHECQMGAYQTNFHTDGWQTFSAVYVGKGTAREYEGLDVSGKLVIAQINQRDEWWISYPVYQAYVRGAAALIAVQEGGFGEIDDSALNAQDIGGPEYAPAFSLSRADAEPLKERLLQEGQVQVELSACSSVKKDSVSYNIVGEIPGREEDSMILLSAHYDSYFSGFQDDNTAVALMLGIGRALVKSGYRPRKTLVFCAMAAEEWGITDSKYDWSTGAWQQAAKIHPEWQGKVTADLNFELPAHAHGDADGVRTVYEYEDFMKAFVKEIDDVPAVYPEGIRVLCPVETMSDDFSMAISGIPSMVNDFTSGQFMETHYHSQFDNDDFYDADVFAFHHRMYGRLVMAFDRLAAAPLDLGRVFQAIRDCADLEFSASKNAPGELLWQKTGEAMELGKRIYRRVKEANRCYCALLDEGREEEALQLRNMWKGRERLLLEAFRKAQDCFVRLDWHDQVLFPHQAVRQNLCHLEKAIACLEEGSGERALECLYEIDNNRYAFEFDREVFDHFTDYVMNQEPDRLQWGAGRIMHHENLFALVSSLKKKAEEGCRDFSPELAALRKVEASQNACYVDDISYMIHGTEKVMQILMKIEEDK</sequence>
<feature type="domain" description="Peptidase M28" evidence="1">
    <location>
        <begin position="234"/>
        <end position="426"/>
    </location>
</feature>
<comment type="caution">
    <text evidence="2">The sequence shown here is derived from an EMBL/GenBank/DDBJ whole genome shotgun (WGS) entry which is preliminary data.</text>
</comment>